<dbReference type="EMBL" id="NEDP02001230">
    <property type="protein sequence ID" value="OWF53703.1"/>
    <property type="molecule type" value="Genomic_DNA"/>
</dbReference>
<dbReference type="OrthoDB" id="6268706at2759"/>
<keyword evidence="1" id="KW-0472">Membrane</keyword>
<reference evidence="2 3" key="1">
    <citation type="journal article" date="2017" name="Nat. Ecol. Evol.">
        <title>Scallop genome provides insights into evolution of bilaterian karyotype and development.</title>
        <authorList>
            <person name="Wang S."/>
            <person name="Zhang J."/>
            <person name="Jiao W."/>
            <person name="Li J."/>
            <person name="Xun X."/>
            <person name="Sun Y."/>
            <person name="Guo X."/>
            <person name="Huan P."/>
            <person name="Dong B."/>
            <person name="Zhang L."/>
            <person name="Hu X."/>
            <person name="Sun X."/>
            <person name="Wang J."/>
            <person name="Zhao C."/>
            <person name="Wang Y."/>
            <person name="Wang D."/>
            <person name="Huang X."/>
            <person name="Wang R."/>
            <person name="Lv J."/>
            <person name="Li Y."/>
            <person name="Zhang Z."/>
            <person name="Liu B."/>
            <person name="Lu W."/>
            <person name="Hui Y."/>
            <person name="Liang J."/>
            <person name="Zhou Z."/>
            <person name="Hou R."/>
            <person name="Li X."/>
            <person name="Liu Y."/>
            <person name="Li H."/>
            <person name="Ning X."/>
            <person name="Lin Y."/>
            <person name="Zhao L."/>
            <person name="Xing Q."/>
            <person name="Dou J."/>
            <person name="Li Y."/>
            <person name="Mao J."/>
            <person name="Guo H."/>
            <person name="Dou H."/>
            <person name="Li T."/>
            <person name="Mu C."/>
            <person name="Jiang W."/>
            <person name="Fu Q."/>
            <person name="Fu X."/>
            <person name="Miao Y."/>
            <person name="Liu J."/>
            <person name="Yu Q."/>
            <person name="Li R."/>
            <person name="Liao H."/>
            <person name="Li X."/>
            <person name="Kong Y."/>
            <person name="Jiang Z."/>
            <person name="Chourrout D."/>
            <person name="Li R."/>
            <person name="Bao Z."/>
        </authorList>
    </citation>
    <scope>NUCLEOTIDE SEQUENCE [LARGE SCALE GENOMIC DNA]</scope>
    <source>
        <strain evidence="2 3">PY_sf001</strain>
    </source>
</reference>
<feature type="transmembrane region" description="Helical" evidence="1">
    <location>
        <begin position="50"/>
        <end position="72"/>
    </location>
</feature>
<keyword evidence="3" id="KW-1185">Reference proteome</keyword>
<evidence type="ECO:0000313" key="2">
    <source>
        <dbReference type="EMBL" id="OWF53703.1"/>
    </source>
</evidence>
<keyword evidence="1" id="KW-0812">Transmembrane</keyword>
<accession>A0A210QY73</accession>
<dbReference type="AlphaFoldDB" id="A0A210QY73"/>
<sequence>MAINKCKLVIFIVSILSRTFDLACDWLIYYEVSGLEQGLVFGPFSTGLEISLLVFCGIGSAVYILDVILGLVDLNHEDYLPAWLLDGVNVVSIWFADVPQILINVYIAGCREEAISILQMAKAIATLVEVLTNIGFAFAKSCYIKFKSKKTERNGIFLKVFIGIGLTVMLVGSIMVFGLTHFYLDSDKVVQFYSPQSFYSGKYDSHKYLNRSGINMHFDSGQSTIVTMNPGQWIKLADITDATSGTSQSVVASVKYNSSPNTRIWIQSTTLSDLTAAEKSTCYDTSTTPFTVVTSCSTDLPATAVTTSVVLKFVYQVPSSATPLGDINYNFRVYEGSCVATASNPQFSLGYSNVLSSVDNSLPLEALSVTTGQYYVSVTSLQGISKAWKTGQFGCESTGSTAPKLDTAIIISCVTWT</sequence>
<keyword evidence="1" id="KW-1133">Transmembrane helix</keyword>
<name>A0A210QY73_MIZYE</name>
<proteinExistence type="predicted"/>
<evidence type="ECO:0000256" key="1">
    <source>
        <dbReference type="SAM" id="Phobius"/>
    </source>
</evidence>
<evidence type="ECO:0000313" key="3">
    <source>
        <dbReference type="Proteomes" id="UP000242188"/>
    </source>
</evidence>
<feature type="transmembrane region" description="Helical" evidence="1">
    <location>
        <begin position="160"/>
        <end position="184"/>
    </location>
</feature>
<gene>
    <name evidence="2" type="ORF">KP79_PYT15792</name>
</gene>
<dbReference type="Proteomes" id="UP000242188">
    <property type="component" value="Unassembled WGS sequence"/>
</dbReference>
<protein>
    <submittedName>
        <fullName evidence="2">Uncharacterized protein</fullName>
    </submittedName>
</protein>
<organism evidence="2 3">
    <name type="scientific">Mizuhopecten yessoensis</name>
    <name type="common">Japanese scallop</name>
    <name type="synonym">Patinopecten yessoensis</name>
    <dbReference type="NCBI Taxonomy" id="6573"/>
    <lineage>
        <taxon>Eukaryota</taxon>
        <taxon>Metazoa</taxon>
        <taxon>Spiralia</taxon>
        <taxon>Lophotrochozoa</taxon>
        <taxon>Mollusca</taxon>
        <taxon>Bivalvia</taxon>
        <taxon>Autobranchia</taxon>
        <taxon>Pteriomorphia</taxon>
        <taxon>Pectinida</taxon>
        <taxon>Pectinoidea</taxon>
        <taxon>Pectinidae</taxon>
        <taxon>Mizuhopecten</taxon>
    </lineage>
</organism>
<comment type="caution">
    <text evidence="2">The sequence shown here is derived from an EMBL/GenBank/DDBJ whole genome shotgun (WGS) entry which is preliminary data.</text>
</comment>